<dbReference type="Proteomes" id="UP001044222">
    <property type="component" value="Unassembled WGS sequence"/>
</dbReference>
<keyword evidence="2" id="KW-1185">Reference proteome</keyword>
<dbReference type="AlphaFoldDB" id="A0A9D3MGS5"/>
<name>A0A9D3MGS5_ANGAN</name>
<accession>A0A9D3MGS5</accession>
<evidence type="ECO:0000313" key="1">
    <source>
        <dbReference type="EMBL" id="KAG5848687.1"/>
    </source>
</evidence>
<dbReference type="EMBL" id="JAFIRN010000005">
    <property type="protein sequence ID" value="KAG5848687.1"/>
    <property type="molecule type" value="Genomic_DNA"/>
</dbReference>
<organism evidence="1 2">
    <name type="scientific">Anguilla anguilla</name>
    <name type="common">European freshwater eel</name>
    <name type="synonym">Muraena anguilla</name>
    <dbReference type="NCBI Taxonomy" id="7936"/>
    <lineage>
        <taxon>Eukaryota</taxon>
        <taxon>Metazoa</taxon>
        <taxon>Chordata</taxon>
        <taxon>Craniata</taxon>
        <taxon>Vertebrata</taxon>
        <taxon>Euteleostomi</taxon>
        <taxon>Actinopterygii</taxon>
        <taxon>Neopterygii</taxon>
        <taxon>Teleostei</taxon>
        <taxon>Anguilliformes</taxon>
        <taxon>Anguillidae</taxon>
        <taxon>Anguilla</taxon>
    </lineage>
</organism>
<gene>
    <name evidence="1" type="ORF">ANANG_G00101470</name>
</gene>
<sequence length="91" mass="10236">MLVHVCGHFAGDFSLSVVQSAHTDYNEFLVLRKRRENHERASSDCRECAAHFVSQPQSSFDLPRLSGSSSSEIHKDSGHCAAQFAFRRVKQ</sequence>
<proteinExistence type="predicted"/>
<comment type="caution">
    <text evidence="1">The sequence shown here is derived from an EMBL/GenBank/DDBJ whole genome shotgun (WGS) entry which is preliminary data.</text>
</comment>
<protein>
    <submittedName>
        <fullName evidence="1">Uncharacterized protein</fullName>
    </submittedName>
</protein>
<evidence type="ECO:0000313" key="2">
    <source>
        <dbReference type="Proteomes" id="UP001044222"/>
    </source>
</evidence>
<reference evidence="1" key="1">
    <citation type="submission" date="2021-01" db="EMBL/GenBank/DDBJ databases">
        <title>A chromosome-scale assembly of European eel, Anguilla anguilla.</title>
        <authorList>
            <person name="Henkel C."/>
            <person name="Jong-Raadsen S.A."/>
            <person name="Dufour S."/>
            <person name="Weltzien F.-A."/>
            <person name="Palstra A.P."/>
            <person name="Pelster B."/>
            <person name="Spaink H.P."/>
            <person name="Van Den Thillart G.E."/>
            <person name="Jansen H."/>
            <person name="Zahm M."/>
            <person name="Klopp C."/>
            <person name="Cedric C."/>
            <person name="Louis A."/>
            <person name="Berthelot C."/>
            <person name="Parey E."/>
            <person name="Roest Crollius H."/>
            <person name="Montfort J."/>
            <person name="Robinson-Rechavi M."/>
            <person name="Bucao C."/>
            <person name="Bouchez O."/>
            <person name="Gislard M."/>
            <person name="Lluch J."/>
            <person name="Milhes M."/>
            <person name="Lampietro C."/>
            <person name="Lopez Roques C."/>
            <person name="Donnadieu C."/>
            <person name="Braasch I."/>
            <person name="Desvignes T."/>
            <person name="Postlethwait J."/>
            <person name="Bobe J."/>
            <person name="Guiguen Y."/>
            <person name="Dirks R."/>
        </authorList>
    </citation>
    <scope>NUCLEOTIDE SEQUENCE</scope>
    <source>
        <strain evidence="1">Tag_6206</strain>
        <tissue evidence="1">Liver</tissue>
    </source>
</reference>